<protein>
    <submittedName>
        <fullName evidence="2">Uncharacterized protein</fullName>
    </submittedName>
</protein>
<evidence type="ECO:0000313" key="3">
    <source>
        <dbReference type="Proteomes" id="UP000541610"/>
    </source>
</evidence>
<feature type="transmembrane region" description="Helical" evidence="1">
    <location>
        <begin position="896"/>
        <end position="916"/>
    </location>
</feature>
<comment type="caution">
    <text evidence="2">The sequence shown here is derived from an EMBL/GenBank/DDBJ whole genome shotgun (WGS) entry which is preliminary data.</text>
</comment>
<dbReference type="EMBL" id="JABANP010000077">
    <property type="protein sequence ID" value="KAF4691499.1"/>
    <property type="molecule type" value="Genomic_DNA"/>
</dbReference>
<keyword evidence="1" id="KW-0812">Transmembrane</keyword>
<sequence>MAIGSSVQHGPALLSMREVSGVPLLRCQLTGGDLSSSLNASLTEYRQMYAALSSGDSTPNVNYLVSRTASIMQAQAHMLSAIILEKPQCMTEQLKFVLASGLRRLKTLMESRWKHLWYAHDLSQQFQSYVESDGLVETIALTEMELDAVGSLMEDWDEGHSKPALSLVASGVVVVILLRCWVVPRYYSHEHDGRYSTLEFLRRYTFESIHDLDKGVLRYAVRNVFKRGDTVADFGSGTGQWAEWLNNTGWVRPAAQVITRCSYVTAFAYDGVADVDIISAGRIGRVDLASESVDLGRSFNWGLALNLLDTVGRLLRVTHPEPGPQVSTQLGAARIISNIANHTADGVILSWAGPSESGDVPSPLDSVNVVVTVEGNSSQSLRYNPSLTDSLRARAQSDYLRRWLYVFDKVATALTTRLSDGSRITTAGVPTLPCHTELTATDIVEVHPDPFTRVSCNTTSSLSNDKVHRPFCFGFRAPSNTTTELPSPYVEVELKAPYVVRGFEFDPVFAAEPDAHNEGTANKMRQPLPKSIKLNAAMGIHAFQWYRDMLAREHSVAWTSLNTEPETLSSSKVTTPRQSLYLQDTLRIWPRAELVRGSNMMRAAFQMKLYGCPVKDTRTMQLRFRSSFVSIRNKFKSLDIFRKELVSHICRLLMLSSSTATTTCSRLLFIDVAEKSAAEFDHHRKDYREVSQRIQSYEPSKDHIPNVVVNLRVLPPVSQCIDCRSASELVSQFREVLRSERSTGHRVMAKFEEWVTDDTPYFCSEVQCQAGQDCVNGVCIDRVGQPHDRLNVHPALSESHSRFESADLINWDREDKANKAKPLISNFGADIPKYRYDDTLLQLKPLPLIKGADEPPQAHFVTPQSVKPSNGVGESALEFQSEAEPASSEKAFHKRYTMSLIIAGSLLALLIIAVCVRKARGISLV</sequence>
<keyword evidence="1" id="KW-0472">Membrane</keyword>
<reference evidence="2 3" key="1">
    <citation type="submission" date="2020-04" db="EMBL/GenBank/DDBJ databases">
        <title>Perkinsus olseni comparative genomics.</title>
        <authorList>
            <person name="Bogema D.R."/>
        </authorList>
    </citation>
    <scope>NUCLEOTIDE SEQUENCE [LARGE SCALE GENOMIC DNA]</scope>
    <source>
        <strain evidence="2">00978-12</strain>
    </source>
</reference>
<organism evidence="2 3">
    <name type="scientific">Perkinsus olseni</name>
    <name type="common">Perkinsus atlanticus</name>
    <dbReference type="NCBI Taxonomy" id="32597"/>
    <lineage>
        <taxon>Eukaryota</taxon>
        <taxon>Sar</taxon>
        <taxon>Alveolata</taxon>
        <taxon>Perkinsozoa</taxon>
        <taxon>Perkinsea</taxon>
        <taxon>Perkinsida</taxon>
        <taxon>Perkinsidae</taxon>
        <taxon>Perkinsus</taxon>
    </lineage>
</organism>
<keyword evidence="1" id="KW-1133">Transmembrane helix</keyword>
<dbReference type="OrthoDB" id="406773at2759"/>
<dbReference type="Proteomes" id="UP000541610">
    <property type="component" value="Unassembled WGS sequence"/>
</dbReference>
<dbReference type="AlphaFoldDB" id="A0A7J6P5T8"/>
<evidence type="ECO:0000256" key="1">
    <source>
        <dbReference type="SAM" id="Phobius"/>
    </source>
</evidence>
<proteinExistence type="predicted"/>
<accession>A0A7J6P5T8</accession>
<evidence type="ECO:0000313" key="2">
    <source>
        <dbReference type="EMBL" id="KAF4691499.1"/>
    </source>
</evidence>
<name>A0A7J6P5T8_PEROL</name>
<gene>
    <name evidence="2" type="ORF">FOZ60_015362</name>
</gene>